<evidence type="ECO:0000256" key="2">
    <source>
        <dbReference type="SAM" id="Phobius"/>
    </source>
</evidence>
<evidence type="ECO:0000313" key="4">
    <source>
        <dbReference type="Proteomes" id="UP001519331"/>
    </source>
</evidence>
<feature type="transmembrane region" description="Helical" evidence="2">
    <location>
        <begin position="227"/>
        <end position="256"/>
    </location>
</feature>
<dbReference type="SUPFAM" id="SSF58113">
    <property type="entry name" value="Apolipoprotein A-I"/>
    <property type="match status" value="1"/>
</dbReference>
<comment type="caution">
    <text evidence="3">The sequence shown here is derived from an EMBL/GenBank/DDBJ whole genome shotgun (WGS) entry which is preliminary data.</text>
</comment>
<feature type="compositionally biased region" description="Basic and acidic residues" evidence="1">
    <location>
        <begin position="48"/>
        <end position="61"/>
    </location>
</feature>
<keyword evidence="4" id="KW-1185">Reference proteome</keyword>
<gene>
    <name evidence="3" type="ORF">JOF45_002514</name>
</gene>
<feature type="region of interest" description="Disordered" evidence="1">
    <location>
        <begin position="1"/>
        <end position="82"/>
    </location>
</feature>
<accession>A0ABS4T4W0</accession>
<feature type="transmembrane region" description="Helical" evidence="2">
    <location>
        <begin position="129"/>
        <end position="149"/>
    </location>
</feature>
<protein>
    <submittedName>
        <fullName evidence="3">Uncharacterized protein</fullName>
    </submittedName>
</protein>
<evidence type="ECO:0000256" key="1">
    <source>
        <dbReference type="SAM" id="MobiDB-lite"/>
    </source>
</evidence>
<name>A0ABS4T4W0_9MICC</name>
<keyword evidence="2" id="KW-0812">Transmembrane</keyword>
<proteinExistence type="predicted"/>
<feature type="transmembrane region" description="Helical" evidence="2">
    <location>
        <begin position="169"/>
        <end position="189"/>
    </location>
</feature>
<organism evidence="3 4">
    <name type="scientific">Nesterenkonia lacusekhoensis</name>
    <dbReference type="NCBI Taxonomy" id="150832"/>
    <lineage>
        <taxon>Bacteria</taxon>
        <taxon>Bacillati</taxon>
        <taxon>Actinomycetota</taxon>
        <taxon>Actinomycetes</taxon>
        <taxon>Micrococcales</taxon>
        <taxon>Micrococcaceae</taxon>
        <taxon>Nesterenkonia</taxon>
    </lineage>
</organism>
<dbReference type="EMBL" id="JAGINX010000001">
    <property type="protein sequence ID" value="MBP2319495.1"/>
    <property type="molecule type" value="Genomic_DNA"/>
</dbReference>
<dbReference type="Gene3D" id="1.20.120.20">
    <property type="entry name" value="Apolipoprotein"/>
    <property type="match status" value="1"/>
</dbReference>
<reference evidence="3 4" key="1">
    <citation type="submission" date="2021-03" db="EMBL/GenBank/DDBJ databases">
        <title>Sequencing the genomes of 1000 actinobacteria strains.</title>
        <authorList>
            <person name="Klenk H.-P."/>
        </authorList>
    </citation>
    <scope>NUCLEOTIDE SEQUENCE [LARGE SCALE GENOMIC DNA]</scope>
    <source>
        <strain evidence="3 4">DSM 12544</strain>
    </source>
</reference>
<dbReference type="Proteomes" id="UP001519331">
    <property type="component" value="Unassembled WGS sequence"/>
</dbReference>
<feature type="compositionally biased region" description="Polar residues" evidence="1">
    <location>
        <begin position="23"/>
        <end position="47"/>
    </location>
</feature>
<keyword evidence="2" id="KW-0472">Membrane</keyword>
<sequence length="285" mass="30537">MEHDETPEEPPPPRPQRRGFTSARMNNLISQAKSQASEKLSAENIQQARERLSPHAEKLGEGARTAFTSGTEKLHSTRESLTPAAAKARENLTETAGQVREKIRWLAEAEVGEDGRLIRPKLVRISQRMLLAAAILGVLGTLLLSRRFLSGIEGDAAASEEQAALALPAVWVLVVLAVLMLYIGSIVALRLRLPLCRVSSTVLAVCGLLGAITLTLGIRAIPGIGWAAGFAVGFGGWVLLASGVLGFAAAAMLWALPPCRQWHAEPRRRRQHRGAISATPPAPAP</sequence>
<dbReference type="RefSeq" id="WP_210050949.1">
    <property type="nucleotide sequence ID" value="NZ_JAGINX010000001.1"/>
</dbReference>
<keyword evidence="2" id="KW-1133">Transmembrane helix</keyword>
<evidence type="ECO:0000313" key="3">
    <source>
        <dbReference type="EMBL" id="MBP2319495.1"/>
    </source>
</evidence>
<feature type="transmembrane region" description="Helical" evidence="2">
    <location>
        <begin position="201"/>
        <end position="221"/>
    </location>
</feature>